<evidence type="ECO:0000313" key="3">
    <source>
        <dbReference type="Proteomes" id="UP000315017"/>
    </source>
</evidence>
<evidence type="ECO:0000256" key="1">
    <source>
        <dbReference type="SAM" id="SignalP"/>
    </source>
</evidence>
<organism evidence="2 3">
    <name type="scientific">Anatilimnocola aggregata</name>
    <dbReference type="NCBI Taxonomy" id="2528021"/>
    <lineage>
        <taxon>Bacteria</taxon>
        <taxon>Pseudomonadati</taxon>
        <taxon>Planctomycetota</taxon>
        <taxon>Planctomycetia</taxon>
        <taxon>Pirellulales</taxon>
        <taxon>Pirellulaceae</taxon>
        <taxon>Anatilimnocola</taxon>
    </lineage>
</organism>
<dbReference type="Pfam" id="PF16126">
    <property type="entry name" value="DUF4838"/>
    <property type="match status" value="1"/>
</dbReference>
<dbReference type="PANTHER" id="PTHR47406">
    <property type="entry name" value="COAGULATION FACTOR 5/8 TYPE, C-TERMINAL"/>
    <property type="match status" value="1"/>
</dbReference>
<keyword evidence="3" id="KW-1185">Reference proteome</keyword>
<dbReference type="PANTHER" id="PTHR47406:SF2">
    <property type="entry name" value="ALPHA GLUCURONIDASE N-TERMINAL DOMAIN-CONTAINING PROTEIN"/>
    <property type="match status" value="1"/>
</dbReference>
<evidence type="ECO:0008006" key="4">
    <source>
        <dbReference type="Google" id="ProtNLM"/>
    </source>
</evidence>
<proteinExistence type="predicted"/>
<feature type="chain" id="PRO_5022217671" description="DUF4838 domain-containing protein" evidence="1">
    <location>
        <begin position="37"/>
        <end position="856"/>
    </location>
</feature>
<dbReference type="EMBL" id="CP036274">
    <property type="protein sequence ID" value="QDU28283.1"/>
    <property type="molecule type" value="Genomic_DNA"/>
</dbReference>
<dbReference type="AlphaFoldDB" id="A0A517YDH4"/>
<evidence type="ECO:0000313" key="2">
    <source>
        <dbReference type="EMBL" id="QDU28283.1"/>
    </source>
</evidence>
<dbReference type="Proteomes" id="UP000315017">
    <property type="component" value="Chromosome"/>
</dbReference>
<gene>
    <name evidence="2" type="ORF">ETAA8_33830</name>
</gene>
<dbReference type="KEGG" id="aagg:ETAA8_33830"/>
<accession>A0A517YDH4</accession>
<dbReference type="OrthoDB" id="8565046at2"/>
<sequence length="856" mass="96404" precursor="true">MNHQPHSCLRLSFMTSLSTMLAFFLGGHLAALSVDAAEPSLLYGKQLTVPQTMRPELKAAVDDLRVTLKQMTGSDFSSSADGPPAGIILMKADDPQVPSDAIKLLPPDSREACVFWPDGETKLWIISRSDNGLSHAVYLYLEQLGCRWYFPAEHWKIIPQRNDIRIRKPFAIKPAFRSRVFAGSGGFGGNLPLDPKRQLQARWTEWQRRNRFGGEFRVAGHSGEAFNLKHRKELEAHPEWRAMVNGERVPWSLISKFCVGNQDVVDLFVKDRVDDYRLRQKRDPADPHSWAVSVEPADGGGHCTAPESLAIGNTSDRVFHVANQVARAVRKEFPDGKVSLFAYHEHAAVPSIPLEPNVYVQVIPYAFQRTGLTPDQLLDAWSQKVSRMGIYDYWSIPDWSHDLPTFDPLEFGPDRMRGWHRRGVDSFLCESTFSSGAMGPAWYIGSRLSWQPDTDVDALFEEFLRDSFGPAAPPMRQMLTRWSKGFHLTSHELGLSFRDIQDAAKLAERDPAGAARVADYGRYVVYLRLYFEHQLAPRGSAEQRVAAERLMRYMWSIYDSSMIHAFRLSQLLARDERLAGNVELAKTFDWQDQAAPGWKTVQRTTDEQIKKMVDEGVADFQPQDIVGRRFQGPLVRLSTTPAQIKPDSPEPVLFLNNTLEFQLLTNSRDFVFRPRIATELPVQFLITAPDGKQVTAQSIVTGAEWRTEWSTTEVNLPLAGLYRVQIISQKRPFRFSVPADTPLTMSGWTNSQGTPTPKLYFFVPTETTRLAIYTNYIPAGPPRFFDPAGVEVKPDLIDKGHLLILPVPAEHRGKVWSLDRAKSPISPLVMLNAPAAFAFSPEMLSVPQGALPSPKP</sequence>
<feature type="signal peptide" evidence="1">
    <location>
        <begin position="1"/>
        <end position="36"/>
    </location>
</feature>
<protein>
    <recommendedName>
        <fullName evidence="4">DUF4838 domain-containing protein</fullName>
    </recommendedName>
</protein>
<dbReference type="InterPro" id="IPR032287">
    <property type="entry name" value="DUF4838"/>
</dbReference>
<name>A0A517YDH4_9BACT</name>
<keyword evidence="1" id="KW-0732">Signal</keyword>
<reference evidence="2 3" key="1">
    <citation type="submission" date="2019-02" db="EMBL/GenBank/DDBJ databases">
        <title>Deep-cultivation of Planctomycetes and their phenomic and genomic characterization uncovers novel biology.</title>
        <authorList>
            <person name="Wiegand S."/>
            <person name="Jogler M."/>
            <person name="Boedeker C."/>
            <person name="Pinto D."/>
            <person name="Vollmers J."/>
            <person name="Rivas-Marin E."/>
            <person name="Kohn T."/>
            <person name="Peeters S.H."/>
            <person name="Heuer A."/>
            <person name="Rast P."/>
            <person name="Oberbeckmann S."/>
            <person name="Bunk B."/>
            <person name="Jeske O."/>
            <person name="Meyerdierks A."/>
            <person name="Storesund J.E."/>
            <person name="Kallscheuer N."/>
            <person name="Luecker S."/>
            <person name="Lage O.M."/>
            <person name="Pohl T."/>
            <person name="Merkel B.J."/>
            <person name="Hornburger P."/>
            <person name="Mueller R.-W."/>
            <person name="Bruemmer F."/>
            <person name="Labrenz M."/>
            <person name="Spormann A.M."/>
            <person name="Op den Camp H."/>
            <person name="Overmann J."/>
            <person name="Amann R."/>
            <person name="Jetten M.S.M."/>
            <person name="Mascher T."/>
            <person name="Medema M.H."/>
            <person name="Devos D.P."/>
            <person name="Kaster A.-K."/>
            <person name="Ovreas L."/>
            <person name="Rohde M."/>
            <person name="Galperin M.Y."/>
            <person name="Jogler C."/>
        </authorList>
    </citation>
    <scope>NUCLEOTIDE SEQUENCE [LARGE SCALE GENOMIC DNA]</scope>
    <source>
        <strain evidence="2 3">ETA_A8</strain>
    </source>
</reference>